<evidence type="ECO:0000313" key="10">
    <source>
        <dbReference type="Proteomes" id="UP000759537"/>
    </source>
</evidence>
<dbReference type="Gene3D" id="3.90.70.10">
    <property type="entry name" value="Cysteine proteinases"/>
    <property type="match status" value="1"/>
</dbReference>
<dbReference type="PANTHER" id="PTHR24006">
    <property type="entry name" value="UBIQUITIN CARBOXYL-TERMINAL HYDROLASE"/>
    <property type="match status" value="1"/>
</dbReference>
<comment type="caution">
    <text evidence="9">The sequence shown here is derived from an EMBL/GenBank/DDBJ whole genome shotgun (WGS) entry which is preliminary data.</text>
</comment>
<evidence type="ECO:0000256" key="4">
    <source>
        <dbReference type="ARBA" id="ARBA00022786"/>
    </source>
</evidence>
<evidence type="ECO:0000313" key="9">
    <source>
        <dbReference type="EMBL" id="KAF8467097.1"/>
    </source>
</evidence>
<keyword evidence="4" id="KW-0833">Ubl conjugation pathway</keyword>
<dbReference type="PANTHER" id="PTHR24006:SF687">
    <property type="entry name" value="UBIQUITIN CARBOXYL-TERMINAL HYDROLASE 10"/>
    <property type="match status" value="1"/>
</dbReference>
<accession>A0A9P5JWD2</accession>
<evidence type="ECO:0000256" key="3">
    <source>
        <dbReference type="ARBA" id="ARBA00022670"/>
    </source>
</evidence>
<dbReference type="EC" id="3.4.19.12" evidence="2"/>
<dbReference type="Pfam" id="PF00443">
    <property type="entry name" value="UCH"/>
    <property type="match status" value="1"/>
</dbReference>
<protein>
    <recommendedName>
        <fullName evidence="2">ubiquitinyl hydrolase 1</fullName>
        <ecNumber evidence="2">3.4.19.12</ecNumber>
    </recommendedName>
</protein>
<dbReference type="EMBL" id="WHVB01000037">
    <property type="protein sequence ID" value="KAF8467097.1"/>
    <property type="molecule type" value="Genomic_DNA"/>
</dbReference>
<reference evidence="9" key="1">
    <citation type="submission" date="2019-10" db="EMBL/GenBank/DDBJ databases">
        <authorList>
            <consortium name="DOE Joint Genome Institute"/>
            <person name="Kuo A."/>
            <person name="Miyauchi S."/>
            <person name="Kiss E."/>
            <person name="Drula E."/>
            <person name="Kohler A."/>
            <person name="Sanchez-Garcia M."/>
            <person name="Andreopoulos B."/>
            <person name="Barry K.W."/>
            <person name="Bonito G."/>
            <person name="Buee M."/>
            <person name="Carver A."/>
            <person name="Chen C."/>
            <person name="Cichocki N."/>
            <person name="Clum A."/>
            <person name="Culley D."/>
            <person name="Crous P.W."/>
            <person name="Fauchery L."/>
            <person name="Girlanda M."/>
            <person name="Hayes R."/>
            <person name="Keri Z."/>
            <person name="LaButti K."/>
            <person name="Lipzen A."/>
            <person name="Lombard V."/>
            <person name="Magnuson J."/>
            <person name="Maillard F."/>
            <person name="Morin E."/>
            <person name="Murat C."/>
            <person name="Nolan M."/>
            <person name="Ohm R."/>
            <person name="Pangilinan J."/>
            <person name="Pereira M."/>
            <person name="Perotto S."/>
            <person name="Peter M."/>
            <person name="Riley R."/>
            <person name="Sitrit Y."/>
            <person name="Stielow B."/>
            <person name="Szollosi G."/>
            <person name="Zifcakova L."/>
            <person name="Stursova M."/>
            <person name="Spatafora J.W."/>
            <person name="Tedersoo L."/>
            <person name="Vaario L.-M."/>
            <person name="Yamada A."/>
            <person name="Yan M."/>
            <person name="Wang P."/>
            <person name="Xu J."/>
            <person name="Bruns T."/>
            <person name="Baldrian P."/>
            <person name="Vilgalys R."/>
            <person name="Henrissat B."/>
            <person name="Grigoriev I.V."/>
            <person name="Hibbett D."/>
            <person name="Nagy L.G."/>
            <person name="Martin F.M."/>
        </authorList>
    </citation>
    <scope>NUCLEOTIDE SEQUENCE</scope>
    <source>
        <strain evidence="9">Prilba</strain>
    </source>
</reference>
<dbReference type="InterPro" id="IPR028889">
    <property type="entry name" value="USP"/>
</dbReference>
<evidence type="ECO:0000259" key="8">
    <source>
        <dbReference type="PROSITE" id="PS50235"/>
    </source>
</evidence>
<dbReference type="InterPro" id="IPR038765">
    <property type="entry name" value="Papain-like_cys_pep_sf"/>
</dbReference>
<keyword evidence="5" id="KW-0378">Hydrolase</keyword>
<dbReference type="GO" id="GO:0016579">
    <property type="term" value="P:protein deubiquitination"/>
    <property type="evidence" value="ECO:0007669"/>
    <property type="project" value="InterPro"/>
</dbReference>
<evidence type="ECO:0000256" key="5">
    <source>
        <dbReference type="ARBA" id="ARBA00022801"/>
    </source>
</evidence>
<dbReference type="PROSITE" id="PS50235">
    <property type="entry name" value="USP_3"/>
    <property type="match status" value="1"/>
</dbReference>
<evidence type="ECO:0000256" key="7">
    <source>
        <dbReference type="SAM" id="MobiDB-lite"/>
    </source>
</evidence>
<dbReference type="CDD" id="cd02257">
    <property type="entry name" value="Peptidase_C19"/>
    <property type="match status" value="1"/>
</dbReference>
<dbReference type="SUPFAM" id="SSF54001">
    <property type="entry name" value="Cysteine proteinases"/>
    <property type="match status" value="1"/>
</dbReference>
<dbReference type="GO" id="GO:0005634">
    <property type="term" value="C:nucleus"/>
    <property type="evidence" value="ECO:0007669"/>
    <property type="project" value="TreeGrafter"/>
</dbReference>
<dbReference type="GO" id="GO:0006508">
    <property type="term" value="P:proteolysis"/>
    <property type="evidence" value="ECO:0007669"/>
    <property type="project" value="UniProtKB-KW"/>
</dbReference>
<name>A0A9P5JWD2_9AGAM</name>
<dbReference type="Proteomes" id="UP000759537">
    <property type="component" value="Unassembled WGS sequence"/>
</dbReference>
<evidence type="ECO:0000256" key="6">
    <source>
        <dbReference type="ARBA" id="ARBA00022807"/>
    </source>
</evidence>
<gene>
    <name evidence="9" type="ORF">DFH94DRAFT_639094</name>
</gene>
<dbReference type="AlphaFoldDB" id="A0A9P5JWD2"/>
<reference evidence="9" key="2">
    <citation type="journal article" date="2020" name="Nat. Commun.">
        <title>Large-scale genome sequencing of mycorrhizal fungi provides insights into the early evolution of symbiotic traits.</title>
        <authorList>
            <person name="Miyauchi S."/>
            <person name="Kiss E."/>
            <person name="Kuo A."/>
            <person name="Drula E."/>
            <person name="Kohler A."/>
            <person name="Sanchez-Garcia M."/>
            <person name="Morin E."/>
            <person name="Andreopoulos B."/>
            <person name="Barry K.W."/>
            <person name="Bonito G."/>
            <person name="Buee M."/>
            <person name="Carver A."/>
            <person name="Chen C."/>
            <person name="Cichocki N."/>
            <person name="Clum A."/>
            <person name="Culley D."/>
            <person name="Crous P.W."/>
            <person name="Fauchery L."/>
            <person name="Girlanda M."/>
            <person name="Hayes R.D."/>
            <person name="Keri Z."/>
            <person name="LaButti K."/>
            <person name="Lipzen A."/>
            <person name="Lombard V."/>
            <person name="Magnuson J."/>
            <person name="Maillard F."/>
            <person name="Murat C."/>
            <person name="Nolan M."/>
            <person name="Ohm R.A."/>
            <person name="Pangilinan J."/>
            <person name="Pereira M.F."/>
            <person name="Perotto S."/>
            <person name="Peter M."/>
            <person name="Pfister S."/>
            <person name="Riley R."/>
            <person name="Sitrit Y."/>
            <person name="Stielow J.B."/>
            <person name="Szollosi G."/>
            <person name="Zifcakova L."/>
            <person name="Stursova M."/>
            <person name="Spatafora J.W."/>
            <person name="Tedersoo L."/>
            <person name="Vaario L.M."/>
            <person name="Yamada A."/>
            <person name="Yan M."/>
            <person name="Wang P."/>
            <person name="Xu J."/>
            <person name="Bruns T."/>
            <person name="Baldrian P."/>
            <person name="Vilgalys R."/>
            <person name="Dunand C."/>
            <person name="Henrissat B."/>
            <person name="Grigoriev I.V."/>
            <person name="Hibbett D."/>
            <person name="Nagy L.G."/>
            <person name="Martin F.M."/>
        </authorList>
    </citation>
    <scope>NUCLEOTIDE SEQUENCE</scope>
    <source>
        <strain evidence="9">Prilba</strain>
    </source>
</reference>
<dbReference type="OrthoDB" id="429671at2759"/>
<proteinExistence type="predicted"/>
<feature type="region of interest" description="Disordered" evidence="7">
    <location>
        <begin position="1"/>
        <end position="26"/>
    </location>
</feature>
<evidence type="ECO:0000256" key="1">
    <source>
        <dbReference type="ARBA" id="ARBA00000707"/>
    </source>
</evidence>
<keyword evidence="6" id="KW-0788">Thiol protease</keyword>
<feature type="domain" description="USP" evidence="8">
    <location>
        <begin position="137"/>
        <end position="510"/>
    </location>
</feature>
<organism evidence="9 10">
    <name type="scientific">Russula ochroleuca</name>
    <dbReference type="NCBI Taxonomy" id="152965"/>
    <lineage>
        <taxon>Eukaryota</taxon>
        <taxon>Fungi</taxon>
        <taxon>Dikarya</taxon>
        <taxon>Basidiomycota</taxon>
        <taxon>Agaricomycotina</taxon>
        <taxon>Agaricomycetes</taxon>
        <taxon>Russulales</taxon>
        <taxon>Russulaceae</taxon>
        <taxon>Russula</taxon>
    </lineage>
</organism>
<dbReference type="InterPro" id="IPR050164">
    <property type="entry name" value="Peptidase_C19"/>
</dbReference>
<dbReference type="GO" id="GO:0004843">
    <property type="term" value="F:cysteine-type deubiquitinase activity"/>
    <property type="evidence" value="ECO:0007669"/>
    <property type="project" value="UniProtKB-EC"/>
</dbReference>
<evidence type="ECO:0000256" key="2">
    <source>
        <dbReference type="ARBA" id="ARBA00012759"/>
    </source>
</evidence>
<keyword evidence="3" id="KW-0645">Protease</keyword>
<sequence length="515" mass="55493">MDASLATAVATTPQDIPPAATLSHPHEGTTQHNIVAPCAESEISQILSASSVPASTPASAPVLVSTPPVLNETFTPGAASPSNTLLPASSVAGFSGPVSSPPSHVPPLPTAEFLSLVDGTTPFRPTGDAALPHIRPHGLVNTGSMCFSNAVLQLLVHFPPLWNLFRQLGDLKGQRGEGGPATGDGATPLVDATVRFFEEFMNKEKASTRRAVGGEAKKEPDAVDSFEPTYIYDATKEKRKLKSLLDNRQQDAEEFFRLYLDALDEELLALLASNSGHDPATAAPGVEEREVSQSGQTDVVTRGFTSVESPLMRIFGGKFRSTVRAPNQPDSITIEDWRSLHLDIQHNSVYAIENALARISHLQPVQLGPSSLGEASQQVLIEALPPVLVLHLKRFLYDVAADDIVKISKPVQFAPELEIPLEIMASVSGKSAEPAHYKLYGVLYHHGESASSGNYTVDVLHPNEDSSGGEGWLHIDDEAVRAVRHEDVFGAHDNERVDDRCAYMLFYCRTALIRT</sequence>
<comment type="catalytic activity">
    <reaction evidence="1">
        <text>Thiol-dependent hydrolysis of ester, thioester, amide, peptide and isopeptide bonds formed by the C-terminal Gly of ubiquitin (a 76-residue protein attached to proteins as an intracellular targeting signal).</text>
        <dbReference type="EC" id="3.4.19.12"/>
    </reaction>
</comment>
<dbReference type="GO" id="GO:0005829">
    <property type="term" value="C:cytosol"/>
    <property type="evidence" value="ECO:0007669"/>
    <property type="project" value="TreeGrafter"/>
</dbReference>
<dbReference type="InterPro" id="IPR001394">
    <property type="entry name" value="Peptidase_C19_UCH"/>
</dbReference>
<keyword evidence="10" id="KW-1185">Reference proteome</keyword>